<dbReference type="Gene3D" id="3.40.50.10420">
    <property type="entry name" value="NagB/RpiA/CoA transferase-like"/>
    <property type="match status" value="1"/>
</dbReference>
<dbReference type="SUPFAM" id="SSF100950">
    <property type="entry name" value="NagB/RpiA/CoA transferase-like"/>
    <property type="match status" value="1"/>
</dbReference>
<keyword evidence="3" id="KW-1185">Reference proteome</keyword>
<protein>
    <recommendedName>
        <fullName evidence="1">LUD domain-containing protein</fullName>
    </recommendedName>
</protein>
<accession>B8GQL1</accession>
<gene>
    <name evidence="2" type="ordered locus">Tgr7_3166</name>
</gene>
<evidence type="ECO:0000313" key="3">
    <source>
        <dbReference type="Proteomes" id="UP000002383"/>
    </source>
</evidence>
<dbReference type="EMBL" id="CP001339">
    <property type="protein sequence ID" value="ACL74235.1"/>
    <property type="molecule type" value="Genomic_DNA"/>
</dbReference>
<evidence type="ECO:0000259" key="1">
    <source>
        <dbReference type="Pfam" id="PF02589"/>
    </source>
</evidence>
<dbReference type="Proteomes" id="UP000002383">
    <property type="component" value="Chromosome"/>
</dbReference>
<dbReference type="InterPro" id="IPR003741">
    <property type="entry name" value="LUD_dom"/>
</dbReference>
<evidence type="ECO:0000313" key="2">
    <source>
        <dbReference type="EMBL" id="ACL74235.1"/>
    </source>
</evidence>
<proteinExistence type="predicted"/>
<dbReference type="InterPro" id="IPR024185">
    <property type="entry name" value="FTHF_cligase-like_sf"/>
</dbReference>
<sequence length="224" mass="24353">MSAARDKILARIRTGLGRGTLPRESREALDARLDGTLNPDKPLRPRLPDTPLAALFRERLEAIAGTLQTLHDEAYIPGAVATYHASRQVTGPIAVAPSLQELDWSATGLEPRFGRSHGEELLCVSRAFCAIAETGTLVLLSGPENPTTLNFLPDHHLVVLDAADVLSHIEDAWARIRTRDADWPRTVNLITGPSRTADVEQTIQLGAHGPRSLHVLLINSPRVA</sequence>
<feature type="domain" description="LUD" evidence="1">
    <location>
        <begin position="124"/>
        <end position="218"/>
    </location>
</feature>
<dbReference type="RefSeq" id="WP_012639697.1">
    <property type="nucleotide sequence ID" value="NC_011901.1"/>
</dbReference>
<dbReference type="Pfam" id="PF02589">
    <property type="entry name" value="LUD_dom"/>
    <property type="match status" value="1"/>
</dbReference>
<organism evidence="2 3">
    <name type="scientific">Thioalkalivibrio sulfidiphilus (strain HL-EbGR7)</name>
    <dbReference type="NCBI Taxonomy" id="396588"/>
    <lineage>
        <taxon>Bacteria</taxon>
        <taxon>Pseudomonadati</taxon>
        <taxon>Pseudomonadota</taxon>
        <taxon>Gammaproteobacteria</taxon>
        <taxon>Chromatiales</taxon>
        <taxon>Ectothiorhodospiraceae</taxon>
        <taxon>Thioalkalivibrio</taxon>
    </lineage>
</organism>
<dbReference type="OrthoDB" id="9794157at2"/>
<name>B8GQL1_THISH</name>
<dbReference type="InterPro" id="IPR037171">
    <property type="entry name" value="NagB/RpiA_transferase-like"/>
</dbReference>
<dbReference type="PANTHER" id="PTHR43682:SF1">
    <property type="entry name" value="LACTATE UTILIZATION PROTEIN C"/>
    <property type="match status" value="1"/>
</dbReference>
<dbReference type="HOGENOM" id="CLU_090664_3_0_6"/>
<dbReference type="AlphaFoldDB" id="B8GQL1"/>
<dbReference type="PANTHER" id="PTHR43682">
    <property type="entry name" value="LACTATE UTILIZATION PROTEIN C"/>
    <property type="match status" value="1"/>
</dbReference>
<dbReference type="eggNOG" id="COG1556">
    <property type="taxonomic scope" value="Bacteria"/>
</dbReference>
<dbReference type="STRING" id="396588.Tgr7_3166"/>
<dbReference type="KEGG" id="tgr:Tgr7_3166"/>
<reference evidence="2 3" key="1">
    <citation type="journal article" date="2011" name="Stand. Genomic Sci.">
        <title>Complete genome sequence of 'Thioalkalivibrio sulfidophilus' HL-EbGr7.</title>
        <authorList>
            <person name="Muyzer G."/>
            <person name="Sorokin D.Y."/>
            <person name="Mavromatis K."/>
            <person name="Lapidus A."/>
            <person name="Clum A."/>
            <person name="Ivanova N."/>
            <person name="Pati A."/>
            <person name="d'Haeseleer P."/>
            <person name="Woyke T."/>
            <person name="Kyrpides N.C."/>
        </authorList>
    </citation>
    <scope>NUCLEOTIDE SEQUENCE [LARGE SCALE GENOMIC DNA]</scope>
    <source>
        <strain evidence="2 3">HL-EbGR7</strain>
    </source>
</reference>